<reference evidence="1 2" key="1">
    <citation type="submission" date="2020-08" db="EMBL/GenBank/DDBJ databases">
        <title>Genome public.</title>
        <authorList>
            <person name="Liu C."/>
            <person name="Sun Q."/>
        </authorList>
    </citation>
    <scope>NUCLEOTIDE SEQUENCE [LARGE SCALE GENOMIC DNA]</scope>
    <source>
        <strain evidence="1 2">NSJ-6</strain>
    </source>
</reference>
<name>A0ABR7DB99_9CLOT</name>
<accession>A0ABR7DB99</accession>
<evidence type="ECO:0000313" key="2">
    <source>
        <dbReference type="Proteomes" id="UP000596929"/>
    </source>
</evidence>
<organism evidence="1 2">
    <name type="scientific">Clostridium hominis</name>
    <dbReference type="NCBI Taxonomy" id="2763036"/>
    <lineage>
        <taxon>Bacteria</taxon>
        <taxon>Bacillati</taxon>
        <taxon>Bacillota</taxon>
        <taxon>Clostridia</taxon>
        <taxon>Eubacteriales</taxon>
        <taxon>Clostridiaceae</taxon>
        <taxon>Clostridium</taxon>
    </lineage>
</organism>
<dbReference type="Proteomes" id="UP000596929">
    <property type="component" value="Unassembled WGS sequence"/>
</dbReference>
<comment type="caution">
    <text evidence="1">The sequence shown here is derived from an EMBL/GenBank/DDBJ whole genome shotgun (WGS) entry which is preliminary data.</text>
</comment>
<evidence type="ECO:0000313" key="1">
    <source>
        <dbReference type="EMBL" id="MBC5628666.1"/>
    </source>
</evidence>
<keyword evidence="2" id="KW-1185">Reference proteome</keyword>
<sequence length="126" mass="14737">MIFRDNKGILGTTKTMPNLNEGNYESIIQRIIYLRDQKTDWGFRDFLEVTYELDDDTTKQTKKENIMISQAKNSKCFNFLNDVYKGDIPDEINIEELIGKKCVLAIKHNADDKGNVYANIVERKFY</sequence>
<gene>
    <name evidence="1" type="ORF">H8S20_07165</name>
</gene>
<dbReference type="RefSeq" id="WP_186859656.1">
    <property type="nucleotide sequence ID" value="NZ_JACOOO010000013.1"/>
</dbReference>
<dbReference type="EMBL" id="JACOOO010000013">
    <property type="protein sequence ID" value="MBC5628666.1"/>
    <property type="molecule type" value="Genomic_DNA"/>
</dbReference>
<evidence type="ECO:0008006" key="3">
    <source>
        <dbReference type="Google" id="ProtNLM"/>
    </source>
</evidence>
<proteinExistence type="predicted"/>
<protein>
    <recommendedName>
        <fullName evidence="3">Restriction endonuclease</fullName>
    </recommendedName>
</protein>